<organism evidence="2 3">
    <name type="scientific">Opisthorchis viverrini</name>
    <name type="common">Southeast Asian liver fluke</name>
    <dbReference type="NCBI Taxonomy" id="6198"/>
    <lineage>
        <taxon>Eukaryota</taxon>
        <taxon>Metazoa</taxon>
        <taxon>Spiralia</taxon>
        <taxon>Lophotrochozoa</taxon>
        <taxon>Platyhelminthes</taxon>
        <taxon>Trematoda</taxon>
        <taxon>Digenea</taxon>
        <taxon>Opisthorchiida</taxon>
        <taxon>Opisthorchiata</taxon>
        <taxon>Opisthorchiidae</taxon>
        <taxon>Opisthorchis</taxon>
    </lineage>
</organism>
<accession>A0A074Z7B7</accession>
<keyword evidence="3" id="KW-1185">Reference proteome</keyword>
<dbReference type="InterPro" id="IPR001304">
    <property type="entry name" value="C-type_lectin-like"/>
</dbReference>
<dbReference type="InterPro" id="IPR016186">
    <property type="entry name" value="C-type_lectin-like/link_sf"/>
</dbReference>
<name>A0A074Z7B7_OPIVI</name>
<dbReference type="RefSeq" id="XP_009173189.1">
    <property type="nucleotide sequence ID" value="XM_009174925.1"/>
</dbReference>
<dbReference type="GeneID" id="20323157"/>
<protein>
    <recommendedName>
        <fullName evidence="1">C-type lectin domain-containing protein</fullName>
    </recommendedName>
</protein>
<reference evidence="2 3" key="1">
    <citation type="submission" date="2013-11" db="EMBL/GenBank/DDBJ databases">
        <title>Opisthorchis viverrini - life in the bile duct.</title>
        <authorList>
            <person name="Young N.D."/>
            <person name="Nagarajan N."/>
            <person name="Lin S.J."/>
            <person name="Korhonen P.K."/>
            <person name="Jex A.R."/>
            <person name="Hall R.S."/>
            <person name="Safavi-Hemami H."/>
            <person name="Kaewkong W."/>
            <person name="Bertrand D."/>
            <person name="Gao S."/>
            <person name="Seet Q."/>
            <person name="Wongkham S."/>
            <person name="Teh B.T."/>
            <person name="Wongkham C."/>
            <person name="Intapan P.M."/>
            <person name="Maleewong W."/>
            <person name="Yang X."/>
            <person name="Hu M."/>
            <person name="Wang Z."/>
            <person name="Hofmann A."/>
            <person name="Sternberg P.W."/>
            <person name="Tan P."/>
            <person name="Wang J."/>
            <person name="Gasser R.B."/>
        </authorList>
    </citation>
    <scope>NUCLEOTIDE SEQUENCE [LARGE SCALE GENOMIC DNA]</scope>
</reference>
<gene>
    <name evidence="2" type="ORF">T265_08978</name>
</gene>
<dbReference type="EMBL" id="KL596866">
    <property type="protein sequence ID" value="KER23081.1"/>
    <property type="molecule type" value="Genomic_DNA"/>
</dbReference>
<dbReference type="CTD" id="20323157"/>
<dbReference type="Proteomes" id="UP000054324">
    <property type="component" value="Unassembled WGS sequence"/>
</dbReference>
<dbReference type="AlphaFoldDB" id="A0A074Z7B7"/>
<dbReference type="CDD" id="cd00037">
    <property type="entry name" value="CLECT"/>
    <property type="match status" value="1"/>
</dbReference>
<evidence type="ECO:0000259" key="1">
    <source>
        <dbReference type="PROSITE" id="PS50041"/>
    </source>
</evidence>
<dbReference type="KEGG" id="ovi:T265_08978"/>
<evidence type="ECO:0000313" key="3">
    <source>
        <dbReference type="Proteomes" id="UP000054324"/>
    </source>
</evidence>
<dbReference type="Gene3D" id="3.10.100.10">
    <property type="entry name" value="Mannose-Binding Protein A, subunit A"/>
    <property type="match status" value="1"/>
</dbReference>
<proteinExistence type="predicted"/>
<dbReference type="InterPro" id="IPR016187">
    <property type="entry name" value="CTDL_fold"/>
</dbReference>
<sequence>MTGQFTEPITLHRLRWLGHVLRMPVDRLPRRVLFAQPRERWKRARCGQTMTWQRSMKAITSKRSCAAPFPTPLINSSPTVLYLRNNLSAPASNARLLTPFPRIIGERDCGSYNQCATSTRLLQLTMMMMISEKQFGPYLTLTYVHGGEDAQMSHTQAREFCQNLTSGIRPEGTTSKAPANPIEIRKHSDLVSIHDPTMVHQLMSWVLPLDKRQFWIGGLISKVEHTFQDHASHLIHTWTDGTPANFRFLHFTQADFQAFSPGATLCLSVDFVSGKWGAHNCNTEMYFVCETITLGEKAPHAATSSAFQTTTERKPSSMGNLAVSQPSCFLRVAWQFGLGRVLQLDDDKPGHCALRTAKVFQCLTIHVFGALPESDGNTGSAILKCVEWYSGEITHFR</sequence>
<feature type="domain" description="C-type lectin" evidence="1">
    <location>
        <begin position="138"/>
        <end position="290"/>
    </location>
</feature>
<dbReference type="SUPFAM" id="SSF56436">
    <property type="entry name" value="C-type lectin-like"/>
    <property type="match status" value="1"/>
</dbReference>
<dbReference type="Pfam" id="PF00059">
    <property type="entry name" value="Lectin_C"/>
    <property type="match status" value="1"/>
</dbReference>
<evidence type="ECO:0000313" key="2">
    <source>
        <dbReference type="EMBL" id="KER23081.1"/>
    </source>
</evidence>
<dbReference type="OrthoDB" id="6254640at2759"/>
<dbReference type="PROSITE" id="PS50041">
    <property type="entry name" value="C_TYPE_LECTIN_2"/>
    <property type="match status" value="1"/>
</dbReference>